<accession>A0A0G4QCQ1</accession>
<dbReference type="EMBL" id="CVRY01000005">
    <property type="protein sequence ID" value="CRL63384.1"/>
    <property type="molecule type" value="Genomic_DNA"/>
</dbReference>
<dbReference type="RefSeq" id="WP_072064266.1">
    <property type="nucleotide sequence ID" value="NZ_CVRY01000005.1"/>
</dbReference>
<organism evidence="1 2">
    <name type="scientific">Proteus penneri</name>
    <dbReference type="NCBI Taxonomy" id="102862"/>
    <lineage>
        <taxon>Bacteria</taxon>
        <taxon>Pseudomonadati</taxon>
        <taxon>Pseudomonadota</taxon>
        <taxon>Gammaproteobacteria</taxon>
        <taxon>Enterobacterales</taxon>
        <taxon>Morganellaceae</taxon>
        <taxon>Proteus</taxon>
    </lineage>
</organism>
<gene>
    <name evidence="1" type="ORF">BN1804_02456</name>
</gene>
<reference evidence="2" key="1">
    <citation type="submission" date="2015-06" db="EMBL/GenBank/DDBJ databases">
        <authorList>
            <person name="Urmite Genomes"/>
        </authorList>
    </citation>
    <scope>NUCLEOTIDE SEQUENCE [LARGE SCALE GENOMIC DNA]</scope>
    <source>
        <strain evidence="2">CSUR P1867</strain>
    </source>
</reference>
<dbReference type="Proteomes" id="UP000183920">
    <property type="component" value="Unassembled WGS sequence"/>
</dbReference>
<evidence type="ECO:0000313" key="2">
    <source>
        <dbReference type="Proteomes" id="UP000183920"/>
    </source>
</evidence>
<dbReference type="AlphaFoldDB" id="A0A0G4QCQ1"/>
<protein>
    <submittedName>
        <fullName evidence="1">Uncharacterized protein</fullName>
    </submittedName>
</protein>
<sequence length="505" mass="59085">MEVYFNKLANVLPANDKRENVMFLLSEKIANCSNSLSNDSFFILKDEINNVYVDKNFLTEIKNELTDVINEYIKDNPHHLNKINKANNECGNVFLYRKNINCLTVKNLSSLDTAKKIIEAIIIETNSSSLKEKLFNKDNNPAVNLFFEKKPFHKFKMKSIGDLIKKIENKTIGLNPGCDLPFIIGKKEYMFVKLGNIEAANNQVKLENEDNDDNNIETNFNKLLNKENIKIKFTKFEILFNFFNENIDKLYDVINIYYKCVSLNNANSTFNFIKDDGSLESFYKIINEKDDGEYIRKYLNYYNEFNEAHKTLNIFHQDCLNLFKEGNLEKIDINKLVEMTKKVESNTDSISIELKSLEHFYNECEEYENKIMDAASSFIKKGKNPSCSLMTLMSLIKLKTVKCEDLLKSFIRRKETGFLSRVCNFFFPKKHNDSIKLLNKHLDKVREILIYINLYDAESSHSFLNNNIINIITTTLSEIEIPRTLLNYLYGENKKWDNFKRSLFN</sequence>
<evidence type="ECO:0000313" key="1">
    <source>
        <dbReference type="EMBL" id="CRL63384.1"/>
    </source>
</evidence>
<name>A0A0G4QCQ1_9GAMM</name>
<proteinExistence type="predicted"/>